<evidence type="ECO:0000256" key="2">
    <source>
        <dbReference type="SAM" id="SignalP"/>
    </source>
</evidence>
<dbReference type="InterPro" id="IPR011250">
    <property type="entry name" value="OMP/PagP_B-barrel"/>
</dbReference>
<dbReference type="SUPFAM" id="SSF56925">
    <property type="entry name" value="OMPA-like"/>
    <property type="match status" value="1"/>
</dbReference>
<feature type="signal peptide" evidence="2">
    <location>
        <begin position="1"/>
        <end position="18"/>
    </location>
</feature>
<dbReference type="Pfam" id="PF13505">
    <property type="entry name" value="OMP_b-brl"/>
    <property type="match status" value="1"/>
</dbReference>
<comment type="caution">
    <text evidence="4">The sequence shown here is derived from an EMBL/GenBank/DDBJ whole genome shotgun (WGS) entry which is preliminary data.</text>
</comment>
<sequence>MKKIFIIALLAMGVSAKAQRSYIYVGLDVSKPSAPDFVTSTSSSGVKLGYRYAINEKFSVGLDFNRNTYDHYEPTATYETTSGHMTTDYFAYIYSFGIAASGQYHFKLNNDRFSPYAGLGLGAVHNEYALYYNIYTEGDEQWGFLARPEVGITARMGRSVGAFLSFTYDYTTNKSEYFELDGFRTAGFQLGLLLMNRR</sequence>
<accession>A0A364Y3Y9</accession>
<protein>
    <recommendedName>
        <fullName evidence="3">Outer membrane protein beta-barrel domain-containing protein</fullName>
    </recommendedName>
</protein>
<dbReference type="OrthoDB" id="1094316at2"/>
<name>A0A364Y3Y9_9BACT</name>
<proteinExistence type="predicted"/>
<dbReference type="AlphaFoldDB" id="A0A364Y3Y9"/>
<evidence type="ECO:0000313" key="5">
    <source>
        <dbReference type="Proteomes" id="UP000251889"/>
    </source>
</evidence>
<evidence type="ECO:0000313" key="4">
    <source>
        <dbReference type="EMBL" id="RAW00729.1"/>
    </source>
</evidence>
<reference evidence="4 5" key="1">
    <citation type="submission" date="2018-06" db="EMBL/GenBank/DDBJ databases">
        <title>Chryseolinea flavus sp. nov., a member of the phylum Bacteroidetes isolated from soil.</title>
        <authorList>
            <person name="Li Y."/>
            <person name="Wang J."/>
        </authorList>
    </citation>
    <scope>NUCLEOTIDE SEQUENCE [LARGE SCALE GENOMIC DNA]</scope>
    <source>
        <strain evidence="4 5">SDU1-6</strain>
    </source>
</reference>
<keyword evidence="1 2" id="KW-0732">Signal</keyword>
<gene>
    <name evidence="4" type="ORF">DQQ10_14210</name>
</gene>
<dbReference type="RefSeq" id="WP_112747530.1">
    <property type="nucleotide sequence ID" value="NZ_QMFY01000006.1"/>
</dbReference>
<organism evidence="4 5">
    <name type="scientific">Pseudochryseolinea flava</name>
    <dbReference type="NCBI Taxonomy" id="2059302"/>
    <lineage>
        <taxon>Bacteria</taxon>
        <taxon>Pseudomonadati</taxon>
        <taxon>Bacteroidota</taxon>
        <taxon>Cytophagia</taxon>
        <taxon>Cytophagales</taxon>
        <taxon>Fulvivirgaceae</taxon>
        <taxon>Pseudochryseolinea</taxon>
    </lineage>
</organism>
<dbReference type="Gene3D" id="2.40.160.20">
    <property type="match status" value="1"/>
</dbReference>
<evidence type="ECO:0000259" key="3">
    <source>
        <dbReference type="Pfam" id="PF13505"/>
    </source>
</evidence>
<feature type="domain" description="Outer membrane protein beta-barrel" evidence="3">
    <location>
        <begin position="7"/>
        <end position="192"/>
    </location>
</feature>
<dbReference type="EMBL" id="QMFY01000006">
    <property type="protein sequence ID" value="RAW00729.1"/>
    <property type="molecule type" value="Genomic_DNA"/>
</dbReference>
<keyword evidence="5" id="KW-1185">Reference proteome</keyword>
<dbReference type="Proteomes" id="UP000251889">
    <property type="component" value="Unassembled WGS sequence"/>
</dbReference>
<evidence type="ECO:0000256" key="1">
    <source>
        <dbReference type="ARBA" id="ARBA00022729"/>
    </source>
</evidence>
<feature type="chain" id="PRO_5016627524" description="Outer membrane protein beta-barrel domain-containing protein" evidence="2">
    <location>
        <begin position="19"/>
        <end position="198"/>
    </location>
</feature>
<dbReference type="InterPro" id="IPR027385">
    <property type="entry name" value="Beta-barrel_OMP"/>
</dbReference>